<gene>
    <name evidence="4" type="ORF">Q2T52_10845</name>
</gene>
<keyword evidence="1" id="KW-0472">Membrane</keyword>
<dbReference type="PANTHER" id="PTHR30007">
    <property type="entry name" value="PHP DOMAIN PROTEIN"/>
    <property type="match status" value="1"/>
</dbReference>
<dbReference type="EMBL" id="JAUKWQ010000003">
    <property type="protein sequence ID" value="MDO1582590.1"/>
    <property type="molecule type" value="Genomic_DNA"/>
</dbReference>
<feature type="domain" description="Insertion element IS402-like" evidence="3">
    <location>
        <begin position="7"/>
        <end position="78"/>
    </location>
</feature>
<keyword evidence="1" id="KW-1133">Transmembrane helix</keyword>
<sequence length="251" mass="28537">MSDLFWLSDEAWSALEPHLPKNQPGAPRVDDRRIISGILHVLKVGCRWRDVPPEYRPAKTAYNRYHRWARRRIWHRLFEKMAAKGPVPQELSIDSTHIKAHRSAQGSKGGLWAQAIGTSRGARTSKIHCLADDCGRPVAFTLTPGNIADIKMAIPLLELARPTKRLLADKAYDADSLRDWLGRQHIKAVIPSSAAGRTPYPLDRKSYSRRNVIERLFCSLKNWRRIATRYDRLATNYMAAIALVSAIIAWI</sequence>
<accession>A0ABT8SWA2</accession>
<dbReference type="Proteomes" id="UP001169006">
    <property type="component" value="Unassembled WGS sequence"/>
</dbReference>
<dbReference type="InterPro" id="IPR025161">
    <property type="entry name" value="IS402-like_dom"/>
</dbReference>
<evidence type="ECO:0000259" key="3">
    <source>
        <dbReference type="Pfam" id="PF13340"/>
    </source>
</evidence>
<reference evidence="4" key="2">
    <citation type="submission" date="2023-07" db="EMBL/GenBank/DDBJ databases">
        <authorList>
            <person name="Sun H."/>
        </authorList>
    </citation>
    <scope>NUCLEOTIDE SEQUENCE</scope>
    <source>
        <strain evidence="4">05753</strain>
    </source>
</reference>
<keyword evidence="1" id="KW-0812">Transmembrane</keyword>
<proteinExistence type="predicted"/>
<protein>
    <submittedName>
        <fullName evidence="4">IS5 family transposase</fullName>
    </submittedName>
</protein>
<dbReference type="InterPro" id="IPR002559">
    <property type="entry name" value="Transposase_11"/>
</dbReference>
<evidence type="ECO:0000259" key="2">
    <source>
        <dbReference type="Pfam" id="PF01609"/>
    </source>
</evidence>
<evidence type="ECO:0000313" key="4">
    <source>
        <dbReference type="EMBL" id="MDO1582590.1"/>
    </source>
</evidence>
<name>A0ABT8SWA2_9HYPH</name>
<feature type="domain" description="Transposase IS4-like" evidence="2">
    <location>
        <begin position="88"/>
        <end position="247"/>
    </location>
</feature>
<dbReference type="Pfam" id="PF13340">
    <property type="entry name" value="DUF4096"/>
    <property type="match status" value="1"/>
</dbReference>
<organism evidence="4 5">
    <name type="scientific">Rhizobium oryzicola</name>
    <dbReference type="NCBI Taxonomy" id="1232668"/>
    <lineage>
        <taxon>Bacteria</taxon>
        <taxon>Pseudomonadati</taxon>
        <taxon>Pseudomonadota</taxon>
        <taxon>Alphaproteobacteria</taxon>
        <taxon>Hyphomicrobiales</taxon>
        <taxon>Rhizobiaceae</taxon>
        <taxon>Rhizobium/Agrobacterium group</taxon>
        <taxon>Rhizobium</taxon>
    </lineage>
</organism>
<keyword evidence="5" id="KW-1185">Reference proteome</keyword>
<evidence type="ECO:0000256" key="1">
    <source>
        <dbReference type="SAM" id="Phobius"/>
    </source>
</evidence>
<comment type="caution">
    <text evidence="4">The sequence shown here is derived from an EMBL/GenBank/DDBJ whole genome shotgun (WGS) entry which is preliminary data.</text>
</comment>
<reference evidence="4" key="1">
    <citation type="journal article" date="2015" name="Int. J. Syst. Evol. Microbiol.">
        <title>Rhizobium oryzicola sp. nov., potential plant-growth-promoting endophytic bacteria isolated from rice roots.</title>
        <authorList>
            <person name="Zhang X.X."/>
            <person name="Gao J.S."/>
            <person name="Cao Y.H."/>
            <person name="Sheirdil R.A."/>
            <person name="Wang X.C."/>
            <person name="Zhang L."/>
        </authorList>
    </citation>
    <scope>NUCLEOTIDE SEQUENCE</scope>
    <source>
        <strain evidence="4">05753</strain>
    </source>
</reference>
<dbReference type="PANTHER" id="PTHR30007:SF1">
    <property type="entry name" value="BLR1914 PROTEIN"/>
    <property type="match status" value="1"/>
</dbReference>
<feature type="transmembrane region" description="Helical" evidence="1">
    <location>
        <begin position="233"/>
        <end position="250"/>
    </location>
</feature>
<evidence type="ECO:0000313" key="5">
    <source>
        <dbReference type="Proteomes" id="UP001169006"/>
    </source>
</evidence>
<dbReference type="NCBIfam" id="NF033580">
    <property type="entry name" value="transpos_IS5_3"/>
    <property type="match status" value="1"/>
</dbReference>
<dbReference type="Pfam" id="PF01609">
    <property type="entry name" value="DDE_Tnp_1"/>
    <property type="match status" value="1"/>
</dbReference>